<sequence length="94" mass="10344">MHPEISLVIECCLDLYEQGKKPSVALVKARLGKQVSLPAIVTGLKKWPNAPKKEAPLSNIAVDCPPTETLSTEERIANLETKVLQLETLIQKLL</sequence>
<comment type="caution">
    <text evidence="1">The sequence shown here is derived from an EMBL/GenBank/DDBJ whole genome shotgun (WGS) entry which is preliminary data.</text>
</comment>
<name>A0AA37WH43_9ALTE</name>
<keyword evidence="2" id="KW-1185">Reference proteome</keyword>
<evidence type="ECO:0000313" key="2">
    <source>
        <dbReference type="Proteomes" id="UP001156601"/>
    </source>
</evidence>
<dbReference type="EMBL" id="BSOT01000005">
    <property type="protein sequence ID" value="GLR70846.1"/>
    <property type="molecule type" value="Genomic_DNA"/>
</dbReference>
<evidence type="ECO:0000313" key="1">
    <source>
        <dbReference type="EMBL" id="GLR70846.1"/>
    </source>
</evidence>
<organism evidence="1 2">
    <name type="scientific">Agaribacter marinus</name>
    <dbReference type="NCBI Taxonomy" id="1431249"/>
    <lineage>
        <taxon>Bacteria</taxon>
        <taxon>Pseudomonadati</taxon>
        <taxon>Pseudomonadota</taxon>
        <taxon>Gammaproteobacteria</taxon>
        <taxon>Alteromonadales</taxon>
        <taxon>Alteromonadaceae</taxon>
        <taxon>Agaribacter</taxon>
    </lineage>
</organism>
<dbReference type="RefSeq" id="WP_284217124.1">
    <property type="nucleotide sequence ID" value="NZ_BSOT01000005.1"/>
</dbReference>
<proteinExistence type="predicted"/>
<gene>
    <name evidence="1" type="ORF">GCM10007852_17540</name>
</gene>
<dbReference type="AlphaFoldDB" id="A0AA37WH43"/>
<protein>
    <submittedName>
        <fullName evidence="1">Uncharacterized protein</fullName>
    </submittedName>
</protein>
<reference evidence="1" key="2">
    <citation type="submission" date="2023-01" db="EMBL/GenBank/DDBJ databases">
        <title>Draft genome sequence of Agaribacter marinus strain NBRC 110023.</title>
        <authorList>
            <person name="Sun Q."/>
            <person name="Mori K."/>
        </authorList>
    </citation>
    <scope>NUCLEOTIDE SEQUENCE</scope>
    <source>
        <strain evidence="1">NBRC 110023</strain>
    </source>
</reference>
<reference evidence="1" key="1">
    <citation type="journal article" date="2014" name="Int. J. Syst. Evol. Microbiol.">
        <title>Complete genome sequence of Corynebacterium casei LMG S-19264T (=DSM 44701T), isolated from a smear-ripened cheese.</title>
        <authorList>
            <consortium name="US DOE Joint Genome Institute (JGI-PGF)"/>
            <person name="Walter F."/>
            <person name="Albersmeier A."/>
            <person name="Kalinowski J."/>
            <person name="Ruckert C."/>
        </authorList>
    </citation>
    <scope>NUCLEOTIDE SEQUENCE</scope>
    <source>
        <strain evidence="1">NBRC 110023</strain>
    </source>
</reference>
<dbReference type="Proteomes" id="UP001156601">
    <property type="component" value="Unassembled WGS sequence"/>
</dbReference>
<accession>A0AA37WH43</accession>